<dbReference type="InterPro" id="IPR032693">
    <property type="entry name" value="YtkA-like_dom"/>
</dbReference>
<dbReference type="AlphaFoldDB" id="A0A1H9G4K7"/>
<gene>
    <name evidence="4" type="ORF">SAMN05216362_11425</name>
</gene>
<feature type="domain" description="YtkA-like" evidence="3">
    <location>
        <begin position="33"/>
        <end position="113"/>
    </location>
</feature>
<evidence type="ECO:0000256" key="2">
    <source>
        <dbReference type="SAM" id="SignalP"/>
    </source>
</evidence>
<dbReference type="RefSeq" id="WP_091773515.1">
    <property type="nucleotide sequence ID" value="NZ_FOES01000014.1"/>
</dbReference>
<keyword evidence="2" id="KW-0732">Signal</keyword>
<dbReference type="OrthoDB" id="2679563at2"/>
<feature type="region of interest" description="Disordered" evidence="1">
    <location>
        <begin position="130"/>
        <end position="159"/>
    </location>
</feature>
<evidence type="ECO:0000313" key="4">
    <source>
        <dbReference type="EMBL" id="SEQ45076.1"/>
    </source>
</evidence>
<dbReference type="STRING" id="571933.SAMN05216362_11425"/>
<dbReference type="Pfam" id="PF13115">
    <property type="entry name" value="YtkA"/>
    <property type="match status" value="1"/>
</dbReference>
<dbReference type="Proteomes" id="UP000199427">
    <property type="component" value="Unassembled WGS sequence"/>
</dbReference>
<keyword evidence="5" id="KW-1185">Reference proteome</keyword>
<feature type="compositionally biased region" description="Basic and acidic residues" evidence="1">
    <location>
        <begin position="138"/>
        <end position="155"/>
    </location>
</feature>
<dbReference type="EMBL" id="FOES01000014">
    <property type="protein sequence ID" value="SEQ45076.1"/>
    <property type="molecule type" value="Genomic_DNA"/>
</dbReference>
<proteinExistence type="predicted"/>
<protein>
    <submittedName>
        <fullName evidence="4">YtkA-like</fullName>
    </submittedName>
</protein>
<organism evidence="4 5">
    <name type="scientific">Piscibacillus halophilus</name>
    <dbReference type="NCBI Taxonomy" id="571933"/>
    <lineage>
        <taxon>Bacteria</taxon>
        <taxon>Bacillati</taxon>
        <taxon>Bacillota</taxon>
        <taxon>Bacilli</taxon>
        <taxon>Bacillales</taxon>
        <taxon>Bacillaceae</taxon>
        <taxon>Piscibacillus</taxon>
    </lineage>
</organism>
<dbReference type="PROSITE" id="PS51257">
    <property type="entry name" value="PROKAR_LIPOPROTEIN"/>
    <property type="match status" value="1"/>
</dbReference>
<evidence type="ECO:0000259" key="3">
    <source>
        <dbReference type="Pfam" id="PF13115"/>
    </source>
</evidence>
<reference evidence="4 5" key="1">
    <citation type="submission" date="2016-10" db="EMBL/GenBank/DDBJ databases">
        <authorList>
            <person name="de Groot N.N."/>
        </authorList>
    </citation>
    <scope>NUCLEOTIDE SEQUENCE [LARGE SCALE GENOMIC DNA]</scope>
    <source>
        <strain evidence="4 5">DSM 21633</strain>
    </source>
</reference>
<feature type="signal peptide" evidence="2">
    <location>
        <begin position="1"/>
        <end position="20"/>
    </location>
</feature>
<evidence type="ECO:0000256" key="1">
    <source>
        <dbReference type="SAM" id="MobiDB-lite"/>
    </source>
</evidence>
<name>A0A1H9G4K7_9BACI</name>
<feature type="chain" id="PRO_5039165369" evidence="2">
    <location>
        <begin position="21"/>
        <end position="252"/>
    </location>
</feature>
<accession>A0A1H9G4K7</accession>
<evidence type="ECO:0000313" key="5">
    <source>
        <dbReference type="Proteomes" id="UP000199427"/>
    </source>
</evidence>
<sequence length="252" mass="28648">MKKLLFLLIILILSACASNADDENSNDETEDTLTPISVEILMDDQLEVGEHTLQAKVTHNDEPVTEADEVEFEVWQQGQKEESTFVTAEEDEEGLYTAEYNFQEDGIYHIQSHVTAKSQHVMPKHQVQVGNPTETDEHEAHEDEDGHDHSHDHSHSNNVDVDFNHQNGESSGQEILNVNISLNDEPLEEGRVRFEIKPDDDEHPVWADAEETESGVYTSEVELDAETSYTVTVHIENDDGLHEHEDFQFETE</sequence>